<sequence length="65" mass="7276">LPQPGIVPTGISHLRKPSCFKTMPDHQCDVEVYYNTCKTTQLNMERRTVLLNSYPGGSDIAVVVR</sequence>
<feature type="non-terminal residue" evidence="1">
    <location>
        <position position="1"/>
    </location>
</feature>
<dbReference type="AlphaFoldDB" id="A0A8X6QFE2"/>
<evidence type="ECO:0000313" key="1">
    <source>
        <dbReference type="EMBL" id="GFU24091.1"/>
    </source>
</evidence>
<accession>A0A8X6QFE2</accession>
<reference evidence="1" key="1">
    <citation type="submission" date="2020-08" db="EMBL/GenBank/DDBJ databases">
        <title>Multicomponent nature underlies the extraordinary mechanical properties of spider dragline silk.</title>
        <authorList>
            <person name="Kono N."/>
            <person name="Nakamura H."/>
            <person name="Mori M."/>
            <person name="Yoshida Y."/>
            <person name="Ohtoshi R."/>
            <person name="Malay A.D."/>
            <person name="Moran D.A.P."/>
            <person name="Tomita M."/>
            <person name="Numata K."/>
            <person name="Arakawa K."/>
        </authorList>
    </citation>
    <scope>NUCLEOTIDE SEQUENCE</scope>
</reference>
<protein>
    <submittedName>
        <fullName evidence="1">Uncharacterized protein</fullName>
    </submittedName>
</protein>
<name>A0A8X6QFE2_NEPPI</name>
<proteinExistence type="predicted"/>
<dbReference type="Proteomes" id="UP000887013">
    <property type="component" value="Unassembled WGS sequence"/>
</dbReference>
<dbReference type="EMBL" id="BMAW01032101">
    <property type="protein sequence ID" value="GFU24091.1"/>
    <property type="molecule type" value="Genomic_DNA"/>
</dbReference>
<comment type="caution">
    <text evidence="1">The sequence shown here is derived from an EMBL/GenBank/DDBJ whole genome shotgun (WGS) entry which is preliminary data.</text>
</comment>
<evidence type="ECO:0000313" key="2">
    <source>
        <dbReference type="Proteomes" id="UP000887013"/>
    </source>
</evidence>
<gene>
    <name evidence="1" type="ORF">NPIL_191901</name>
</gene>
<keyword evidence="2" id="KW-1185">Reference proteome</keyword>
<organism evidence="1 2">
    <name type="scientific">Nephila pilipes</name>
    <name type="common">Giant wood spider</name>
    <name type="synonym">Nephila maculata</name>
    <dbReference type="NCBI Taxonomy" id="299642"/>
    <lineage>
        <taxon>Eukaryota</taxon>
        <taxon>Metazoa</taxon>
        <taxon>Ecdysozoa</taxon>
        <taxon>Arthropoda</taxon>
        <taxon>Chelicerata</taxon>
        <taxon>Arachnida</taxon>
        <taxon>Araneae</taxon>
        <taxon>Araneomorphae</taxon>
        <taxon>Entelegynae</taxon>
        <taxon>Araneoidea</taxon>
        <taxon>Nephilidae</taxon>
        <taxon>Nephila</taxon>
    </lineage>
</organism>